<evidence type="ECO:0000256" key="1">
    <source>
        <dbReference type="ARBA" id="ARBA00001335"/>
    </source>
</evidence>
<evidence type="ECO:0000256" key="8">
    <source>
        <dbReference type="ARBA" id="ARBA00022801"/>
    </source>
</evidence>
<dbReference type="EMBL" id="QEAQ01000028">
    <property type="protein sequence ID" value="TPX59161.1"/>
    <property type="molecule type" value="Genomic_DNA"/>
</dbReference>
<dbReference type="SUPFAM" id="SSF101821">
    <property type="entry name" value="Aminopeptidase/glucanase lid domain"/>
    <property type="match status" value="1"/>
</dbReference>
<evidence type="ECO:0000256" key="6">
    <source>
        <dbReference type="ARBA" id="ARBA00022670"/>
    </source>
</evidence>
<dbReference type="NCBIfam" id="NF002759">
    <property type="entry name" value="PRK02813.1"/>
    <property type="match status" value="1"/>
</dbReference>
<dbReference type="EC" id="3.4.11.21" evidence="4"/>
<dbReference type="GO" id="GO:0000324">
    <property type="term" value="C:fungal-type vacuole"/>
    <property type="evidence" value="ECO:0007669"/>
    <property type="project" value="TreeGrafter"/>
</dbReference>
<dbReference type="InterPro" id="IPR023358">
    <property type="entry name" value="Peptidase_M18_dom2"/>
</dbReference>
<dbReference type="GO" id="GO:0006508">
    <property type="term" value="P:proteolysis"/>
    <property type="evidence" value="ECO:0007669"/>
    <property type="project" value="UniProtKB-KW"/>
</dbReference>
<dbReference type="GO" id="GO:0008270">
    <property type="term" value="F:zinc ion binding"/>
    <property type="evidence" value="ECO:0007669"/>
    <property type="project" value="InterPro"/>
</dbReference>
<keyword evidence="13" id="KW-1185">Reference proteome</keyword>
<dbReference type="Gene3D" id="2.30.250.10">
    <property type="entry name" value="Aminopeptidase i, Domain 2"/>
    <property type="match status" value="1"/>
</dbReference>
<evidence type="ECO:0000256" key="2">
    <source>
        <dbReference type="ARBA" id="ARBA00001947"/>
    </source>
</evidence>
<evidence type="ECO:0000313" key="12">
    <source>
        <dbReference type="EMBL" id="TPX59161.1"/>
    </source>
</evidence>
<proteinExistence type="inferred from homology"/>
<dbReference type="Proteomes" id="UP000318582">
    <property type="component" value="Unassembled WGS sequence"/>
</dbReference>
<dbReference type="STRING" id="109895.A0A507E5Z9"/>
<comment type="cofactor">
    <cofactor evidence="2">
        <name>Zn(2+)</name>
        <dbReference type="ChEBI" id="CHEBI:29105"/>
    </cofactor>
</comment>
<evidence type="ECO:0000256" key="5">
    <source>
        <dbReference type="ARBA" id="ARBA00022438"/>
    </source>
</evidence>
<dbReference type="SUPFAM" id="SSF53187">
    <property type="entry name" value="Zn-dependent exopeptidases"/>
    <property type="match status" value="1"/>
</dbReference>
<keyword evidence="7 11" id="KW-0479">Metal-binding</keyword>
<comment type="caution">
    <text evidence="12">The sequence shown here is derived from an EMBL/GenBank/DDBJ whole genome shotgun (WGS) entry which is preliminary data.</text>
</comment>
<comment type="similarity">
    <text evidence="3 11">Belongs to the peptidase M18 family.</text>
</comment>
<evidence type="ECO:0000256" key="11">
    <source>
        <dbReference type="RuleBase" id="RU004386"/>
    </source>
</evidence>
<evidence type="ECO:0000256" key="10">
    <source>
        <dbReference type="ARBA" id="ARBA00023049"/>
    </source>
</evidence>
<reference evidence="12 13" key="1">
    <citation type="journal article" date="2019" name="Sci. Rep.">
        <title>Comparative genomics of chytrid fungi reveal insights into the obligate biotrophic and pathogenic lifestyle of Synchytrium endobioticum.</title>
        <authorList>
            <person name="van de Vossenberg B.T.L.H."/>
            <person name="Warris S."/>
            <person name="Nguyen H.D.T."/>
            <person name="van Gent-Pelzer M.P.E."/>
            <person name="Joly D.L."/>
            <person name="van de Geest H.C."/>
            <person name="Bonants P.J.M."/>
            <person name="Smith D.S."/>
            <person name="Levesque C.A."/>
            <person name="van der Lee T.A.J."/>
        </authorList>
    </citation>
    <scope>NUCLEOTIDE SEQUENCE [LARGE SCALE GENOMIC DNA]</scope>
    <source>
        <strain evidence="12 13">CBS 809.83</strain>
    </source>
</reference>
<dbReference type="CDD" id="cd05658">
    <property type="entry name" value="M18_DAP"/>
    <property type="match status" value="1"/>
</dbReference>
<gene>
    <name evidence="12" type="ORF">PhCBS80983_g02632</name>
</gene>
<keyword evidence="9 11" id="KW-0862">Zinc</keyword>
<comment type="catalytic activity">
    <reaction evidence="1">
        <text>Release of an N-terminal aspartate or glutamate from a peptide, with a preference for aspartate.</text>
        <dbReference type="EC" id="3.4.11.21"/>
    </reaction>
</comment>
<keyword evidence="5 11" id="KW-0031">Aminopeptidase</keyword>
<dbReference type="PANTHER" id="PTHR28570">
    <property type="entry name" value="ASPARTYL AMINOPEPTIDASE"/>
    <property type="match status" value="1"/>
</dbReference>
<sequence length="502" mass="54978">MLILRVRSRNCQLLTSRFLANVFPRQLFKTASFFTTTYNCTQSAPDFIKFVNASPSPFHAVETARKSLLSAGFEEIHERDSWSGKLKIGGKYFFTRNKSCVAAFAVGGEYTSGNGFSVVGAHTDSPCLKVKPHSKKEKVGYTQVGVQTYGGGLWHTWFDRDLGIAGRAFVKTADNKYEHRLVQIARPILRIPTLAIHLDRGVNDAFKFNNEVQLTPILAAAATKALNAESAPNADQHAPLLLKLLAEEMKVEASQIGDFELCLYDTQPSAIGGAENEYIFSARLDNLMMSYCSVTALINSATTASLEKDSNIRVVVLFDNEEVGSVSAHGAGSNLLEVTLRRLAAEVGADDQTKAQQSGFERAMTRSLLISADMAHAIHPNYVEKHEENHRPYMNKGVVVKQNANQRYATTAVSTTLLREVAKRAGVPLQEFVVRNDSPCGSTIGPMLSAQLGLRTIDVGNAQLSMHSIRETCGTEDVKSAIDLFESFFHDFAAVDASLTVD</sequence>
<dbReference type="GO" id="GO:0004177">
    <property type="term" value="F:aminopeptidase activity"/>
    <property type="evidence" value="ECO:0007669"/>
    <property type="project" value="UniProtKB-KW"/>
</dbReference>
<name>A0A507E5Z9_9FUNG</name>
<organism evidence="12 13">
    <name type="scientific">Powellomyces hirtus</name>
    <dbReference type="NCBI Taxonomy" id="109895"/>
    <lineage>
        <taxon>Eukaryota</taxon>
        <taxon>Fungi</taxon>
        <taxon>Fungi incertae sedis</taxon>
        <taxon>Chytridiomycota</taxon>
        <taxon>Chytridiomycota incertae sedis</taxon>
        <taxon>Chytridiomycetes</taxon>
        <taxon>Spizellomycetales</taxon>
        <taxon>Powellomycetaceae</taxon>
        <taxon>Powellomyces</taxon>
    </lineage>
</organism>
<keyword evidence="8 11" id="KW-0378">Hydrolase</keyword>
<dbReference type="Gene3D" id="3.40.630.10">
    <property type="entry name" value="Zn peptidases"/>
    <property type="match status" value="1"/>
</dbReference>
<evidence type="ECO:0000256" key="3">
    <source>
        <dbReference type="ARBA" id="ARBA00008290"/>
    </source>
</evidence>
<dbReference type="AlphaFoldDB" id="A0A507E5Z9"/>
<evidence type="ECO:0000313" key="13">
    <source>
        <dbReference type="Proteomes" id="UP000318582"/>
    </source>
</evidence>
<dbReference type="FunFam" id="2.30.250.10:FF:000001">
    <property type="entry name" value="Aspartyl aminopeptidase 1"/>
    <property type="match status" value="1"/>
</dbReference>
<dbReference type="Pfam" id="PF02127">
    <property type="entry name" value="Peptidase_M18"/>
    <property type="match status" value="1"/>
</dbReference>
<evidence type="ECO:0000256" key="7">
    <source>
        <dbReference type="ARBA" id="ARBA00022723"/>
    </source>
</evidence>
<dbReference type="PRINTS" id="PR00932">
    <property type="entry name" value="AMINO1PTASE"/>
</dbReference>
<dbReference type="InterPro" id="IPR001948">
    <property type="entry name" value="Peptidase_M18"/>
</dbReference>
<protein>
    <recommendedName>
        <fullName evidence="4">aspartyl aminopeptidase</fullName>
        <ecNumber evidence="4">3.4.11.21</ecNumber>
    </recommendedName>
</protein>
<dbReference type="PANTHER" id="PTHR28570:SF3">
    <property type="entry name" value="ASPARTYL AMINOPEPTIDASE"/>
    <property type="match status" value="1"/>
</dbReference>
<accession>A0A507E5Z9</accession>
<keyword evidence="10 11" id="KW-0482">Metalloprotease</keyword>
<evidence type="ECO:0000256" key="9">
    <source>
        <dbReference type="ARBA" id="ARBA00022833"/>
    </source>
</evidence>
<evidence type="ECO:0000256" key="4">
    <source>
        <dbReference type="ARBA" id="ARBA00011965"/>
    </source>
</evidence>
<keyword evidence="6 11" id="KW-0645">Protease</keyword>
<dbReference type="GO" id="GO:0008237">
    <property type="term" value="F:metallopeptidase activity"/>
    <property type="evidence" value="ECO:0007669"/>
    <property type="project" value="UniProtKB-KW"/>
</dbReference>